<organism evidence="4 5">
    <name type="scientific">Flavimaribacter sediminis</name>
    <dbReference type="NCBI Taxonomy" id="2865987"/>
    <lineage>
        <taxon>Bacteria</taxon>
        <taxon>Pseudomonadati</taxon>
        <taxon>Pseudomonadota</taxon>
        <taxon>Alphaproteobacteria</taxon>
        <taxon>Hyphomicrobiales</taxon>
        <taxon>Rhizobiaceae</taxon>
        <taxon>Flavimaribacter</taxon>
    </lineage>
</organism>
<keyword evidence="1" id="KW-0808">Transferase</keyword>
<keyword evidence="2" id="KW-0677">Repeat</keyword>
<dbReference type="GO" id="GO:0097367">
    <property type="term" value="F:carbohydrate derivative binding"/>
    <property type="evidence" value="ECO:0007669"/>
    <property type="project" value="InterPro"/>
</dbReference>
<dbReference type="PROSITE" id="PS51464">
    <property type="entry name" value="SIS"/>
    <property type="match status" value="2"/>
</dbReference>
<dbReference type="CDD" id="cd05008">
    <property type="entry name" value="SIS_GlmS_GlmD_1"/>
    <property type="match status" value="1"/>
</dbReference>
<dbReference type="AlphaFoldDB" id="A0AAE2ZQ38"/>
<dbReference type="RefSeq" id="WP_220230883.1">
    <property type="nucleotide sequence ID" value="NZ_JAICBX010000005.1"/>
</dbReference>
<gene>
    <name evidence="4" type="ORF">K1W69_23425</name>
</gene>
<comment type="caution">
    <text evidence="4">The sequence shown here is derived from an EMBL/GenBank/DDBJ whole genome shotgun (WGS) entry which is preliminary data.</text>
</comment>
<protein>
    <submittedName>
        <fullName evidence="4">SIS domain-containing protein</fullName>
    </submittedName>
</protein>
<dbReference type="Gene3D" id="3.40.50.10490">
    <property type="entry name" value="Glucose-6-phosphate isomerase like protein, domain 1"/>
    <property type="match status" value="2"/>
</dbReference>
<evidence type="ECO:0000313" key="5">
    <source>
        <dbReference type="Proteomes" id="UP001196509"/>
    </source>
</evidence>
<sequence>MTTSMRREIAEIPDAVERMLTRSADAIANAADAFRVADPGYIVTVARGSSDHAAHFLKIACEIELGLLGASVGPSLSSLYNVTPKAANAVSFSISQSGQSPDIVAMTDALQRGGATTIALVNTLPSPLADAADYVIDLASGPERSVAATKSFVCSVVAGLAIVARLSPSPALGQALDRFPDQLREALLCDWSAMGQVLHEARSVFVLGRGPTLAIANEVALKFKETCGVHAEAYSAAEVMHGPVELVEPAFPVLAIAARDRAETSIVASADALAAQGASVFATSALCRNAHSLRVPDGGHPLLNALLPIAPYYGLIEALSRRLGRNPDRPERLSKVTETL</sequence>
<dbReference type="Proteomes" id="UP001196509">
    <property type="component" value="Unassembled WGS sequence"/>
</dbReference>
<reference evidence="4" key="1">
    <citation type="submission" date="2021-08" db="EMBL/GenBank/DDBJ databases">
        <title>Hoeflea bacterium WL0058 sp. nov., isolated from the sediment.</title>
        <authorList>
            <person name="Wang L."/>
            <person name="Zhang D."/>
        </authorList>
    </citation>
    <scope>NUCLEOTIDE SEQUENCE</scope>
    <source>
        <strain evidence="4">WL0058</strain>
    </source>
</reference>
<evidence type="ECO:0000313" key="4">
    <source>
        <dbReference type="EMBL" id="MBW8640166.1"/>
    </source>
</evidence>
<evidence type="ECO:0000259" key="3">
    <source>
        <dbReference type="PROSITE" id="PS51464"/>
    </source>
</evidence>
<evidence type="ECO:0000256" key="1">
    <source>
        <dbReference type="ARBA" id="ARBA00022576"/>
    </source>
</evidence>
<name>A0AAE2ZQ38_9HYPH</name>
<dbReference type="Pfam" id="PF01380">
    <property type="entry name" value="SIS"/>
    <property type="match status" value="2"/>
</dbReference>
<dbReference type="PANTHER" id="PTHR10937:SF8">
    <property type="entry name" value="AMINOTRANSFERASE-RELATED"/>
    <property type="match status" value="1"/>
</dbReference>
<dbReference type="InterPro" id="IPR046348">
    <property type="entry name" value="SIS_dom_sf"/>
</dbReference>
<dbReference type="InterPro" id="IPR035466">
    <property type="entry name" value="GlmS/AgaS_SIS"/>
</dbReference>
<keyword evidence="5" id="KW-1185">Reference proteome</keyword>
<feature type="domain" description="SIS" evidence="3">
    <location>
        <begin position="194"/>
        <end position="325"/>
    </location>
</feature>
<evidence type="ECO:0000256" key="2">
    <source>
        <dbReference type="ARBA" id="ARBA00022737"/>
    </source>
</evidence>
<dbReference type="GO" id="GO:1901135">
    <property type="term" value="P:carbohydrate derivative metabolic process"/>
    <property type="evidence" value="ECO:0007669"/>
    <property type="project" value="InterPro"/>
</dbReference>
<dbReference type="SUPFAM" id="SSF53697">
    <property type="entry name" value="SIS domain"/>
    <property type="match status" value="1"/>
</dbReference>
<keyword evidence="1" id="KW-0032">Aminotransferase</keyword>
<dbReference type="EMBL" id="JAICBX010000005">
    <property type="protein sequence ID" value="MBW8640166.1"/>
    <property type="molecule type" value="Genomic_DNA"/>
</dbReference>
<dbReference type="InterPro" id="IPR035490">
    <property type="entry name" value="GlmS/FrlB_SIS"/>
</dbReference>
<dbReference type="PANTHER" id="PTHR10937">
    <property type="entry name" value="GLUCOSAMINE--FRUCTOSE-6-PHOSPHATE AMINOTRANSFERASE, ISOMERIZING"/>
    <property type="match status" value="1"/>
</dbReference>
<dbReference type="CDD" id="cd05009">
    <property type="entry name" value="SIS_GlmS_GlmD_2"/>
    <property type="match status" value="1"/>
</dbReference>
<proteinExistence type="predicted"/>
<dbReference type="GO" id="GO:0008483">
    <property type="term" value="F:transaminase activity"/>
    <property type="evidence" value="ECO:0007669"/>
    <property type="project" value="UniProtKB-KW"/>
</dbReference>
<accession>A0AAE2ZQ38</accession>
<feature type="domain" description="SIS" evidence="3">
    <location>
        <begin position="30"/>
        <end position="172"/>
    </location>
</feature>
<dbReference type="InterPro" id="IPR001347">
    <property type="entry name" value="SIS_dom"/>
</dbReference>